<evidence type="ECO:0000313" key="2">
    <source>
        <dbReference type="Proteomes" id="UP000027195"/>
    </source>
</evidence>
<evidence type="ECO:0000313" key="1">
    <source>
        <dbReference type="EMBL" id="KDQ06028.1"/>
    </source>
</evidence>
<protein>
    <submittedName>
        <fullName evidence="1">Uncharacterized protein</fullName>
    </submittedName>
</protein>
<accession>A0A067LS13</accession>
<proteinExistence type="predicted"/>
<sequence>MAAAPQRRNVRQGDGYLPVLTHQITNNANHIAQVIKFTGGWERWMQIEFARNITNEYHKAVTCEQRIWGGGDRIDLWAESYGDEGVPHAGIELKCRTAKEVGLTFANRFHEDIKQIAKRPAVDNRPCVLYAIALTTVYEDCTTEYVNVIDPATHQPIRINYEEVVQGLYILYAIVTHGA</sequence>
<dbReference type="Proteomes" id="UP000027195">
    <property type="component" value="Unassembled WGS sequence"/>
</dbReference>
<keyword evidence="2" id="KW-1185">Reference proteome</keyword>
<dbReference type="AlphaFoldDB" id="A0A067LS13"/>
<organism evidence="1 2">
    <name type="scientific">Botryobasidium botryosum (strain FD-172 SS1)</name>
    <dbReference type="NCBI Taxonomy" id="930990"/>
    <lineage>
        <taxon>Eukaryota</taxon>
        <taxon>Fungi</taxon>
        <taxon>Dikarya</taxon>
        <taxon>Basidiomycota</taxon>
        <taxon>Agaricomycotina</taxon>
        <taxon>Agaricomycetes</taxon>
        <taxon>Cantharellales</taxon>
        <taxon>Botryobasidiaceae</taxon>
        <taxon>Botryobasidium</taxon>
    </lineage>
</organism>
<gene>
    <name evidence="1" type="ORF">BOTBODRAFT_49596</name>
</gene>
<reference evidence="2" key="1">
    <citation type="journal article" date="2014" name="Proc. Natl. Acad. Sci. U.S.A.">
        <title>Extensive sampling of basidiomycete genomes demonstrates inadequacy of the white-rot/brown-rot paradigm for wood decay fungi.</title>
        <authorList>
            <person name="Riley R."/>
            <person name="Salamov A.A."/>
            <person name="Brown D.W."/>
            <person name="Nagy L.G."/>
            <person name="Floudas D."/>
            <person name="Held B.W."/>
            <person name="Levasseur A."/>
            <person name="Lombard V."/>
            <person name="Morin E."/>
            <person name="Otillar R."/>
            <person name="Lindquist E.A."/>
            <person name="Sun H."/>
            <person name="LaButti K.M."/>
            <person name="Schmutz J."/>
            <person name="Jabbour D."/>
            <person name="Luo H."/>
            <person name="Baker S.E."/>
            <person name="Pisabarro A.G."/>
            <person name="Walton J.D."/>
            <person name="Blanchette R.A."/>
            <person name="Henrissat B."/>
            <person name="Martin F."/>
            <person name="Cullen D."/>
            <person name="Hibbett D.S."/>
            <person name="Grigoriev I.V."/>
        </authorList>
    </citation>
    <scope>NUCLEOTIDE SEQUENCE [LARGE SCALE GENOMIC DNA]</scope>
    <source>
        <strain evidence="2">FD-172 SS1</strain>
    </source>
</reference>
<dbReference type="EMBL" id="KL198161">
    <property type="protein sequence ID" value="KDQ06028.1"/>
    <property type="molecule type" value="Genomic_DNA"/>
</dbReference>
<dbReference type="HOGENOM" id="CLU_1503207_0_0_1"/>
<name>A0A067LS13_BOTB1</name>
<dbReference type="InParanoid" id="A0A067LS13"/>